<keyword evidence="2" id="KW-1185">Reference proteome</keyword>
<comment type="caution">
    <text evidence="1">The sequence shown here is derived from an EMBL/GenBank/DDBJ whole genome shotgun (WGS) entry which is preliminary data.</text>
</comment>
<dbReference type="AlphaFoldDB" id="A0AA38VH55"/>
<sequence>MRLIVVRQLRVLDAEDNAILPIGSRRTSLSQRSFAFPPRPPSEYNYEPWPVLIFYEHKKNDAQAYAQSKIFQFVAMNNAQRT</sequence>
<dbReference type="Proteomes" id="UP001174694">
    <property type="component" value="Unassembled WGS sequence"/>
</dbReference>
<proteinExistence type="predicted"/>
<reference evidence="1" key="1">
    <citation type="submission" date="2022-07" db="EMBL/GenBank/DDBJ databases">
        <title>Fungi with potential for degradation of polypropylene.</title>
        <authorList>
            <person name="Gostincar C."/>
        </authorList>
    </citation>
    <scope>NUCLEOTIDE SEQUENCE</scope>
    <source>
        <strain evidence="1">EXF-13308</strain>
    </source>
</reference>
<accession>A0AA38VH55</accession>
<organism evidence="1 2">
    <name type="scientific">Pleurostoma richardsiae</name>
    <dbReference type="NCBI Taxonomy" id="41990"/>
    <lineage>
        <taxon>Eukaryota</taxon>
        <taxon>Fungi</taxon>
        <taxon>Dikarya</taxon>
        <taxon>Ascomycota</taxon>
        <taxon>Pezizomycotina</taxon>
        <taxon>Sordariomycetes</taxon>
        <taxon>Sordariomycetidae</taxon>
        <taxon>Calosphaeriales</taxon>
        <taxon>Pleurostomataceae</taxon>
        <taxon>Pleurostoma</taxon>
    </lineage>
</organism>
<name>A0AA38VH55_9PEZI</name>
<evidence type="ECO:0000313" key="2">
    <source>
        <dbReference type="Proteomes" id="UP001174694"/>
    </source>
</evidence>
<evidence type="ECO:0000313" key="1">
    <source>
        <dbReference type="EMBL" id="KAJ9150859.1"/>
    </source>
</evidence>
<dbReference type="EMBL" id="JANBVO010000007">
    <property type="protein sequence ID" value="KAJ9150859.1"/>
    <property type="molecule type" value="Genomic_DNA"/>
</dbReference>
<protein>
    <submittedName>
        <fullName evidence="1">Uncharacterized protein</fullName>
    </submittedName>
</protein>
<gene>
    <name evidence="1" type="ORF">NKR23_g3549</name>
</gene>